<keyword evidence="2" id="KW-0408">Iron</keyword>
<keyword evidence="2" id="KW-0349">Heme</keyword>
<comment type="caution">
    <text evidence="3">The sequence shown here is derived from an EMBL/GenBank/DDBJ whole genome shotgun (WGS) entry which is preliminary data.</text>
</comment>
<evidence type="ECO:0000313" key="4">
    <source>
        <dbReference type="Proteomes" id="UP000599437"/>
    </source>
</evidence>
<dbReference type="Pfam" id="PF00067">
    <property type="entry name" value="p450"/>
    <property type="match status" value="2"/>
</dbReference>
<dbReference type="InterPro" id="IPR002397">
    <property type="entry name" value="Cyt_P450_B"/>
</dbReference>
<dbReference type="PROSITE" id="PS00086">
    <property type="entry name" value="CYTOCHROME_P450"/>
    <property type="match status" value="1"/>
</dbReference>
<dbReference type="Gene3D" id="1.10.630.10">
    <property type="entry name" value="Cytochrome P450"/>
    <property type="match status" value="1"/>
</dbReference>
<reference evidence="4" key="1">
    <citation type="journal article" date="2019" name="Int. J. Syst. Evol. Microbiol.">
        <title>The Global Catalogue of Microorganisms (GCM) 10K type strain sequencing project: providing services to taxonomists for standard genome sequencing and annotation.</title>
        <authorList>
            <consortium name="The Broad Institute Genomics Platform"/>
            <consortium name="The Broad Institute Genome Sequencing Center for Infectious Disease"/>
            <person name="Wu L."/>
            <person name="Ma J."/>
        </authorList>
    </citation>
    <scope>NUCLEOTIDE SEQUENCE [LARGE SCALE GENOMIC DNA]</scope>
    <source>
        <strain evidence="4">JCM 4737</strain>
    </source>
</reference>
<dbReference type="PANTHER" id="PTHR46696">
    <property type="entry name" value="P450, PUTATIVE (EUROFUNG)-RELATED"/>
    <property type="match status" value="1"/>
</dbReference>
<comment type="similarity">
    <text evidence="1 2">Belongs to the cytochrome P450 family.</text>
</comment>
<dbReference type="SUPFAM" id="SSF48264">
    <property type="entry name" value="Cytochrome P450"/>
    <property type="match status" value="1"/>
</dbReference>
<accession>A0ABQ3DNQ1</accession>
<protein>
    <submittedName>
        <fullName evidence="3">Cytochrome P450</fullName>
    </submittedName>
</protein>
<dbReference type="Proteomes" id="UP000599437">
    <property type="component" value="Unassembled WGS sequence"/>
</dbReference>
<gene>
    <name evidence="3" type="ORF">GCM10010346_26490</name>
</gene>
<sequence>MAEGPIPPGAGRLARVLSAGHRAGHRERTFWSEQMKHETRPVVIDPSGADIHGEGARIRAEGPVALVELPGGVPAWAVGDHALLKELLTDPRVSKDPRRHWPAWIDGDITPDWPLFTWVAVTNMFTAYGSDHRRLRKLVSTAFTARATEALRPRIERMTADLLDGLAATPEGQVVDLREEYCYPIPIQVICELFGVNDEGTRKELRRLVDSIFNTAATPEEAAATFRGIHQVLCDLVALKRETPGDDMTSVLIAAREEDGERLTEAELVDTLLLVISAGHETTVNLLDNAIHALLTHPEQLALVRVGRATWNDVIEETLRVQAPVASLPLRYAVEDIEAGGVTIERGDAILAAYAAAGRNPAHHGDDADRFDVTRVNKEHLAFGHGVHFCLGAPLARLEAQIALPALFERFPGLAPAVPAEGLRPVASFISNGHRSLPARLTGGARPAG</sequence>
<dbReference type="CDD" id="cd11029">
    <property type="entry name" value="CYP107-like"/>
    <property type="match status" value="1"/>
</dbReference>
<dbReference type="InterPro" id="IPR001128">
    <property type="entry name" value="Cyt_P450"/>
</dbReference>
<dbReference type="PRINTS" id="PR00359">
    <property type="entry name" value="BP450"/>
</dbReference>
<dbReference type="InterPro" id="IPR017972">
    <property type="entry name" value="Cyt_P450_CS"/>
</dbReference>
<dbReference type="PRINTS" id="PR00385">
    <property type="entry name" value="P450"/>
</dbReference>
<keyword evidence="2" id="KW-0560">Oxidoreductase</keyword>
<evidence type="ECO:0000256" key="1">
    <source>
        <dbReference type="ARBA" id="ARBA00010617"/>
    </source>
</evidence>
<name>A0ABQ3DNQ1_9ACTN</name>
<dbReference type="PANTHER" id="PTHR46696:SF1">
    <property type="entry name" value="CYTOCHROME P450 YJIB-RELATED"/>
    <property type="match status" value="1"/>
</dbReference>
<organism evidence="3 4">
    <name type="scientific">Streptomyces chryseus</name>
    <dbReference type="NCBI Taxonomy" id="68186"/>
    <lineage>
        <taxon>Bacteria</taxon>
        <taxon>Bacillati</taxon>
        <taxon>Actinomycetota</taxon>
        <taxon>Actinomycetes</taxon>
        <taxon>Kitasatosporales</taxon>
        <taxon>Streptomycetaceae</taxon>
        <taxon>Streptomyces</taxon>
    </lineage>
</organism>
<keyword evidence="2" id="KW-0503">Monooxygenase</keyword>
<dbReference type="EMBL" id="BMVO01000006">
    <property type="protein sequence ID" value="GHB02260.1"/>
    <property type="molecule type" value="Genomic_DNA"/>
</dbReference>
<evidence type="ECO:0000256" key="2">
    <source>
        <dbReference type="RuleBase" id="RU000461"/>
    </source>
</evidence>
<proteinExistence type="inferred from homology"/>
<evidence type="ECO:0000313" key="3">
    <source>
        <dbReference type="EMBL" id="GHB02260.1"/>
    </source>
</evidence>
<dbReference type="InterPro" id="IPR036396">
    <property type="entry name" value="Cyt_P450_sf"/>
</dbReference>
<keyword evidence="4" id="KW-1185">Reference proteome</keyword>
<keyword evidence="2" id="KW-0479">Metal-binding</keyword>